<comment type="similarity">
    <text evidence="1">Belongs to the glycosyl hydrolase 35 family.</text>
</comment>
<dbReference type="OMA" id="FYVEWSS"/>
<evidence type="ECO:0000259" key="5">
    <source>
        <dbReference type="Pfam" id="PF21317"/>
    </source>
</evidence>
<keyword evidence="8" id="KW-1185">Reference proteome</keyword>
<dbReference type="PANTHER" id="PTHR23421">
    <property type="entry name" value="BETA-GALACTOSIDASE RELATED"/>
    <property type="match status" value="1"/>
</dbReference>
<dbReference type="AlphaFoldDB" id="A0A401RYT1"/>
<dbReference type="EMBL" id="BEZZ01000025">
    <property type="protein sequence ID" value="GCC23269.1"/>
    <property type="molecule type" value="Genomic_DNA"/>
</dbReference>
<accession>A0A401RYT1</accession>
<feature type="domain" description="Glycoside hydrolase 35 catalytic" evidence="4">
    <location>
        <begin position="68"/>
        <end position="130"/>
    </location>
</feature>
<evidence type="ECO:0000259" key="6">
    <source>
        <dbReference type="Pfam" id="PF21467"/>
    </source>
</evidence>
<dbReference type="FunFam" id="2.60.120.260:FF:000049">
    <property type="entry name" value="Beta-galactosidase"/>
    <property type="match status" value="1"/>
</dbReference>
<dbReference type="InterPro" id="IPR008979">
    <property type="entry name" value="Galactose-bd-like_sf"/>
</dbReference>
<reference evidence="7 8" key="1">
    <citation type="journal article" date="2018" name="Nat. Ecol. Evol.">
        <title>Shark genomes provide insights into elasmobranch evolution and the origin of vertebrates.</title>
        <authorList>
            <person name="Hara Y"/>
            <person name="Yamaguchi K"/>
            <person name="Onimaru K"/>
            <person name="Kadota M"/>
            <person name="Koyanagi M"/>
            <person name="Keeley SD"/>
            <person name="Tatsumi K"/>
            <person name="Tanaka K"/>
            <person name="Motone F"/>
            <person name="Kageyama Y"/>
            <person name="Nozu R"/>
            <person name="Adachi N"/>
            <person name="Nishimura O"/>
            <person name="Nakagawa R"/>
            <person name="Tanegashima C"/>
            <person name="Kiyatake I"/>
            <person name="Matsumoto R"/>
            <person name="Murakumo K"/>
            <person name="Nishida K"/>
            <person name="Terakita A"/>
            <person name="Kuratani S"/>
            <person name="Sato K"/>
            <person name="Hyodo S Kuraku.S."/>
        </authorList>
    </citation>
    <scope>NUCLEOTIDE SEQUENCE [LARGE SCALE GENOMIC DNA]</scope>
</reference>
<evidence type="ECO:0000313" key="8">
    <source>
        <dbReference type="Proteomes" id="UP000287033"/>
    </source>
</evidence>
<dbReference type="Proteomes" id="UP000287033">
    <property type="component" value="Unassembled WGS sequence"/>
</dbReference>
<dbReference type="GO" id="GO:0004565">
    <property type="term" value="F:beta-galactosidase activity"/>
    <property type="evidence" value="ECO:0007669"/>
    <property type="project" value="InterPro"/>
</dbReference>
<dbReference type="PIRSF" id="PIRSF006336">
    <property type="entry name" value="B-gal"/>
    <property type="match status" value="1"/>
</dbReference>
<dbReference type="InterPro" id="IPR048912">
    <property type="entry name" value="BetaGal1-like_ABD1"/>
</dbReference>
<comment type="caution">
    <text evidence="7">The sequence shown here is derived from an EMBL/GenBank/DDBJ whole genome shotgun (WGS) entry which is preliminary data.</text>
</comment>
<dbReference type="STRING" id="137246.A0A401RYT1"/>
<dbReference type="GO" id="GO:0005975">
    <property type="term" value="P:carbohydrate metabolic process"/>
    <property type="evidence" value="ECO:0007669"/>
    <property type="project" value="InterPro"/>
</dbReference>
<dbReference type="InterPro" id="IPR017853">
    <property type="entry name" value="GH"/>
</dbReference>
<dbReference type="InterPro" id="IPR001944">
    <property type="entry name" value="Glycoside_Hdrlase_35"/>
</dbReference>
<dbReference type="SUPFAM" id="SSF49785">
    <property type="entry name" value="Galactose-binding domain-like"/>
    <property type="match status" value="1"/>
</dbReference>
<dbReference type="SUPFAM" id="SSF51445">
    <property type="entry name" value="(Trans)glycosidases"/>
    <property type="match status" value="1"/>
</dbReference>
<feature type="domain" description="Beta-galactosidase 1-like first all-beta" evidence="5">
    <location>
        <begin position="323"/>
        <end position="424"/>
    </location>
</feature>
<dbReference type="InterPro" id="IPR031330">
    <property type="entry name" value="Gly_Hdrlase_35_cat"/>
</dbReference>
<dbReference type="Gene3D" id="3.20.20.80">
    <property type="entry name" value="Glycosidases"/>
    <property type="match status" value="2"/>
</dbReference>
<gene>
    <name evidence="7" type="ORF">chiPu_0001663</name>
</gene>
<dbReference type="InterPro" id="IPR026283">
    <property type="entry name" value="B-gal_1-like"/>
</dbReference>
<dbReference type="Pfam" id="PF21317">
    <property type="entry name" value="BetaGal_ABD_1"/>
    <property type="match status" value="1"/>
</dbReference>
<name>A0A401RYT1_CHIPU</name>
<sequence length="535" mass="61538">MLKLLAQKGSRSMQIIAVRKEHMRRIGLLLLIIVAVVLYRLRFHWISLTPTRMYSRKIGLQADREYFELEGNKFLILGGSMHYFRIPRAYWADRMLKMKALGLNTLVTYIPWNLHEPQKGIFNFKDNLDFDWLLRDKTMKLRTTYTGFTDAVDDFFDELIPKVIPFQPGKPKMVMEYWSGWFDHWGGDHHVYHEGILNTIAALLNKGVSINLYMFHGGTNFGFMNGAQDFGTYIADVTSYDYDAPLSESGDYTEKYAQIRELYSKWLGQKLPEQPAQMYKARYTTIRVKEYIPLWDALNQLEKPIQSERPINMENLPINNGSGQAYGYTLYNTVINSGGLLHSGQNVRDRAQIFVDGQSVGFLDYNNVELAISVAAGKRNLSLLVENRGRVNYGNKLDDQRKGLIGDVFLNKEPLKDFTIYPLEMKTNFIESFSAIQLNSVPENPTLPAFFYGVLYVDSLPYDTFIKLKGWTKGVVFVNGMNLGRYWEIGPQQTLYLPAPWLQHGSNEIVIFEESKAGRTVEFLNKPDLGPAQHV</sequence>
<evidence type="ECO:0000256" key="2">
    <source>
        <dbReference type="ARBA" id="ARBA00022801"/>
    </source>
</evidence>
<protein>
    <recommendedName>
        <fullName evidence="9">Glycoside hydrolase 35 catalytic domain-containing protein</fullName>
    </recommendedName>
</protein>
<evidence type="ECO:0000259" key="4">
    <source>
        <dbReference type="Pfam" id="PF01301"/>
    </source>
</evidence>
<evidence type="ECO:0000313" key="7">
    <source>
        <dbReference type="EMBL" id="GCC23269.1"/>
    </source>
</evidence>
<dbReference type="Gene3D" id="2.60.120.260">
    <property type="entry name" value="Galactose-binding domain-like"/>
    <property type="match status" value="2"/>
</dbReference>
<dbReference type="OrthoDB" id="1657402at2759"/>
<dbReference type="Pfam" id="PF01301">
    <property type="entry name" value="Glyco_hydro_35"/>
    <property type="match status" value="2"/>
</dbReference>
<dbReference type="InterPro" id="IPR048913">
    <property type="entry name" value="BetaGal_gal-bd"/>
</dbReference>
<feature type="domain" description="Beta-galactosidase galactose-binding" evidence="6">
    <location>
        <begin position="448"/>
        <end position="507"/>
    </location>
</feature>
<organism evidence="7 8">
    <name type="scientific">Chiloscyllium punctatum</name>
    <name type="common">Brownbanded bambooshark</name>
    <name type="synonym">Hemiscyllium punctatum</name>
    <dbReference type="NCBI Taxonomy" id="137246"/>
    <lineage>
        <taxon>Eukaryota</taxon>
        <taxon>Metazoa</taxon>
        <taxon>Chordata</taxon>
        <taxon>Craniata</taxon>
        <taxon>Vertebrata</taxon>
        <taxon>Chondrichthyes</taxon>
        <taxon>Elasmobranchii</taxon>
        <taxon>Galeomorphii</taxon>
        <taxon>Galeoidea</taxon>
        <taxon>Orectolobiformes</taxon>
        <taxon>Hemiscylliidae</taxon>
        <taxon>Chiloscyllium</taxon>
    </lineage>
</organism>
<evidence type="ECO:0000256" key="1">
    <source>
        <dbReference type="ARBA" id="ARBA00009809"/>
    </source>
</evidence>
<evidence type="ECO:0008006" key="9">
    <source>
        <dbReference type="Google" id="ProtNLM"/>
    </source>
</evidence>
<evidence type="ECO:0000256" key="3">
    <source>
        <dbReference type="ARBA" id="ARBA00023295"/>
    </source>
</evidence>
<dbReference type="PRINTS" id="PR00742">
    <property type="entry name" value="GLHYDRLASE35"/>
</dbReference>
<feature type="domain" description="Glycoside hydrolase 35 catalytic" evidence="4">
    <location>
        <begin position="165"/>
        <end position="264"/>
    </location>
</feature>
<keyword evidence="3" id="KW-0326">Glycosidase</keyword>
<dbReference type="Pfam" id="PF21467">
    <property type="entry name" value="BetaGal_gal-bd"/>
    <property type="match status" value="1"/>
</dbReference>
<proteinExistence type="inferred from homology"/>
<keyword evidence="2" id="KW-0378">Hydrolase</keyword>